<feature type="compositionally biased region" description="Low complexity" evidence="2">
    <location>
        <begin position="1"/>
        <end position="13"/>
    </location>
</feature>
<feature type="compositionally biased region" description="Basic residues" evidence="2">
    <location>
        <begin position="428"/>
        <end position="437"/>
    </location>
</feature>
<dbReference type="Proteomes" id="UP000429607">
    <property type="component" value="Unassembled WGS sequence"/>
</dbReference>
<gene>
    <name evidence="3" type="ORF">PR001_g28536</name>
</gene>
<evidence type="ECO:0000256" key="2">
    <source>
        <dbReference type="SAM" id="MobiDB-lite"/>
    </source>
</evidence>
<evidence type="ECO:0000313" key="4">
    <source>
        <dbReference type="Proteomes" id="UP000429607"/>
    </source>
</evidence>
<comment type="caution">
    <text evidence="3">The sequence shown here is derived from an EMBL/GenBank/DDBJ whole genome shotgun (WGS) entry which is preliminary data.</text>
</comment>
<feature type="non-terminal residue" evidence="3">
    <location>
        <position position="658"/>
    </location>
</feature>
<feature type="compositionally biased region" description="Basic and acidic residues" evidence="2">
    <location>
        <begin position="116"/>
        <end position="125"/>
    </location>
</feature>
<feature type="compositionally biased region" description="Basic and acidic residues" evidence="2">
    <location>
        <begin position="383"/>
        <end position="394"/>
    </location>
</feature>
<keyword evidence="1" id="KW-0175">Coiled coil</keyword>
<feature type="compositionally biased region" description="Basic residues" evidence="2">
    <location>
        <begin position="639"/>
        <end position="649"/>
    </location>
</feature>
<feature type="compositionally biased region" description="Polar residues" evidence="2">
    <location>
        <begin position="395"/>
        <end position="404"/>
    </location>
</feature>
<dbReference type="AlphaFoldDB" id="A0A6A3HAL1"/>
<organism evidence="3 4">
    <name type="scientific">Phytophthora rubi</name>
    <dbReference type="NCBI Taxonomy" id="129364"/>
    <lineage>
        <taxon>Eukaryota</taxon>
        <taxon>Sar</taxon>
        <taxon>Stramenopiles</taxon>
        <taxon>Oomycota</taxon>
        <taxon>Peronosporomycetes</taxon>
        <taxon>Peronosporales</taxon>
        <taxon>Peronosporaceae</taxon>
        <taxon>Phytophthora</taxon>
    </lineage>
</organism>
<dbReference type="EMBL" id="QXFV01005170">
    <property type="protein sequence ID" value="KAE8966025.1"/>
    <property type="molecule type" value="Genomic_DNA"/>
</dbReference>
<protein>
    <submittedName>
        <fullName evidence="3">Uncharacterized protein</fullName>
    </submittedName>
</protein>
<feature type="region of interest" description="Disordered" evidence="2">
    <location>
        <begin position="368"/>
        <end position="453"/>
    </location>
</feature>
<accession>A0A6A3HAL1</accession>
<feature type="coiled-coil region" evidence="1">
    <location>
        <begin position="287"/>
        <end position="321"/>
    </location>
</feature>
<name>A0A6A3HAL1_9STRA</name>
<feature type="compositionally biased region" description="Acidic residues" evidence="2">
    <location>
        <begin position="582"/>
        <end position="591"/>
    </location>
</feature>
<evidence type="ECO:0000313" key="3">
    <source>
        <dbReference type="EMBL" id="KAE8966025.1"/>
    </source>
</evidence>
<feature type="compositionally biased region" description="Polar residues" evidence="2">
    <location>
        <begin position="97"/>
        <end position="109"/>
    </location>
</feature>
<reference evidence="3 4" key="1">
    <citation type="submission" date="2018-09" db="EMBL/GenBank/DDBJ databases">
        <title>Genomic investigation of the strawberry pathogen Phytophthora fragariae indicates pathogenicity is determined by transcriptional variation in three key races.</title>
        <authorList>
            <person name="Adams T.M."/>
            <person name="Armitage A.D."/>
            <person name="Sobczyk M.K."/>
            <person name="Bates H.J."/>
            <person name="Dunwell J.M."/>
            <person name="Nellist C.F."/>
            <person name="Harrison R.J."/>
        </authorList>
    </citation>
    <scope>NUCLEOTIDE SEQUENCE [LARGE SCALE GENOMIC DNA]</scope>
    <source>
        <strain evidence="3 4">SCRP249</strain>
    </source>
</reference>
<sequence length="658" mass="72336">MSSTSAATMPPAAVQLPSGNTSGEGDTAGTDGQGGQATSSPGVAGPRGATSSGGKDSNKDDVGEEPSAVDSPLSDAPRDPRSDGAVNSHQTCEHVIGSTNSVETQTADTMVTRFLTEPEARRLETDNSLPSPELGPRGEVVAPTRCDFSMDPSSLGCTRLVGVPASNNHLLRHIHARDGYGGLEALVQVEELDHADLLDLQEFFPEEGPPVADLVLRSRTEATPGEELMSALQSLPVQREMAALLSEYGADNLAERTFATVSLLRRILDRYRRDIVEANSYTAERYRDDVKALVQEQDANTQRLREENSRLQRQLDDYLARQGIQDQQRQETRFEVADLMNFLGDHTTLACNWYPVPSTWQTVIATTAGDDPLSQPGPFVSMDRPDDHSGDVTQREGTPGSASTPLPKAALSQQRSKRPSSSGDSTGRPKRSAHRAPAKLQLRPAARVQETASCRYDARPQGWPIEKARGSLPAPVTWNDLRLDVQQLMLTGIYFQGALDWLGEDRPVHTCFYRENLVEMLVRMMFWNKLNDSYWPKYVPERYYLAAEARLDDLVEQGIRPPFWGELVPSAVLDAKVLLEESGSEQDEASEESAWIDAGKESSEDDADNMKVSISAENSSHQRKRSSSPVSVPDQPPAKRSRRDTRHSSRSPLAQKEY</sequence>
<evidence type="ECO:0000256" key="1">
    <source>
        <dbReference type="SAM" id="Coils"/>
    </source>
</evidence>
<proteinExistence type="predicted"/>
<feature type="region of interest" description="Disordered" evidence="2">
    <location>
        <begin position="1"/>
        <end position="138"/>
    </location>
</feature>
<feature type="region of interest" description="Disordered" evidence="2">
    <location>
        <begin position="582"/>
        <end position="658"/>
    </location>
</feature>
<feature type="compositionally biased region" description="Polar residues" evidence="2">
    <location>
        <begin position="411"/>
        <end position="425"/>
    </location>
</feature>